<name>A0A1M6AV94_9FIRM</name>
<feature type="transmembrane region" description="Helical" evidence="6">
    <location>
        <begin position="29"/>
        <end position="48"/>
    </location>
</feature>
<dbReference type="AlphaFoldDB" id="A0A1M6AV94"/>
<feature type="transmembrane region" description="Helical" evidence="6">
    <location>
        <begin position="133"/>
        <end position="153"/>
    </location>
</feature>
<feature type="transmembrane region" description="Helical" evidence="6">
    <location>
        <begin position="420"/>
        <end position="437"/>
    </location>
</feature>
<gene>
    <name evidence="7" type="ORF">SAMN02745671_00468</name>
</gene>
<dbReference type="GO" id="GO:0022857">
    <property type="term" value="F:transmembrane transporter activity"/>
    <property type="evidence" value="ECO:0007669"/>
    <property type="project" value="InterPro"/>
</dbReference>
<comment type="subcellular location">
    <subcellularLocation>
        <location evidence="1">Cell membrane</location>
        <topology evidence="1">Multi-pass membrane protein</topology>
    </subcellularLocation>
</comment>
<feature type="transmembrane region" description="Helical" evidence="6">
    <location>
        <begin position="160"/>
        <end position="179"/>
    </location>
</feature>
<dbReference type="InterPro" id="IPR002293">
    <property type="entry name" value="AA/rel_permease1"/>
</dbReference>
<dbReference type="NCBIfam" id="TIGR00908">
    <property type="entry name" value="2A0305"/>
    <property type="match status" value="1"/>
</dbReference>
<dbReference type="InterPro" id="IPR050367">
    <property type="entry name" value="APC_superfamily"/>
</dbReference>
<reference evidence="7 8" key="1">
    <citation type="submission" date="2016-11" db="EMBL/GenBank/DDBJ databases">
        <authorList>
            <person name="Jaros S."/>
            <person name="Januszkiewicz K."/>
            <person name="Wedrychowicz H."/>
        </authorList>
    </citation>
    <scope>NUCLEOTIDE SEQUENCE [LARGE SCALE GENOMIC DNA]</scope>
    <source>
        <strain evidence="7 8">DSM 3074</strain>
    </source>
</reference>
<organism evidence="7 8">
    <name type="scientific">Anaerovibrio lipolyticus DSM 3074</name>
    <dbReference type="NCBI Taxonomy" id="1120997"/>
    <lineage>
        <taxon>Bacteria</taxon>
        <taxon>Bacillati</taxon>
        <taxon>Bacillota</taxon>
        <taxon>Negativicutes</taxon>
        <taxon>Selenomonadales</taxon>
        <taxon>Selenomonadaceae</taxon>
        <taxon>Anaerovibrio</taxon>
    </lineage>
</organism>
<evidence type="ECO:0000256" key="5">
    <source>
        <dbReference type="ARBA" id="ARBA00023136"/>
    </source>
</evidence>
<evidence type="ECO:0000256" key="2">
    <source>
        <dbReference type="ARBA" id="ARBA00022475"/>
    </source>
</evidence>
<evidence type="ECO:0000256" key="3">
    <source>
        <dbReference type="ARBA" id="ARBA00022692"/>
    </source>
</evidence>
<evidence type="ECO:0000256" key="1">
    <source>
        <dbReference type="ARBA" id="ARBA00004651"/>
    </source>
</evidence>
<sequence>MSMNYSGTAVMEAPKKEEDLSRVLKPIHLWSLAVGLVISGNYFGWSYGFAEGGVMGLALALIPVTIFYVTFILSYSELATAIPHAGGPSAYARRAMGKFGGYLNGISCLIEFVFAPPAIALAVGGYVHALLPMIDPMVATVAAFFFFIFLNYLGMKTSATFELAVTVIALLGLVVYWFLAAPHFDPALVMSEPLLPNGFSGVMAAVPFAIWFYLAIEGGAMSAEEMVNPQKDIPKGFLSGMATLLVMAALTLFLTAGLGNVEAVSAVDFPLPLALASVYGDGSMPVLLMSGIGLFGLIASLHGIIVGYSRQTYAMARTGYLPKFLAHIDEKHHTPVWALILPGIVCLFTALTGLTDLVITIACYGSVVMYVTSLISLFILRSKEPNLKRPFRVSYPIIPIISMVMAIFCVVSLVMASSDALPYVAGIYAVAIAYYFIHGNKHIRPYEEEFGVMDDLDQE</sequence>
<feature type="transmembrane region" description="Helical" evidence="6">
    <location>
        <begin position="102"/>
        <end position="127"/>
    </location>
</feature>
<dbReference type="PIRSF" id="PIRSF006060">
    <property type="entry name" value="AA_transporter"/>
    <property type="match status" value="1"/>
</dbReference>
<evidence type="ECO:0000313" key="8">
    <source>
        <dbReference type="Proteomes" id="UP000191240"/>
    </source>
</evidence>
<feature type="transmembrane region" description="Helical" evidence="6">
    <location>
        <begin position="286"/>
        <end position="308"/>
    </location>
</feature>
<dbReference type="Gene3D" id="1.20.1740.10">
    <property type="entry name" value="Amino acid/polyamine transporter I"/>
    <property type="match status" value="1"/>
</dbReference>
<keyword evidence="2" id="KW-1003">Cell membrane</keyword>
<dbReference type="PANTHER" id="PTHR42770:SF7">
    <property type="entry name" value="MEMBRANE PROTEIN"/>
    <property type="match status" value="1"/>
</dbReference>
<feature type="transmembrane region" description="Helical" evidence="6">
    <location>
        <begin position="199"/>
        <end position="216"/>
    </location>
</feature>
<feature type="transmembrane region" description="Helical" evidence="6">
    <location>
        <begin position="393"/>
        <end position="414"/>
    </location>
</feature>
<dbReference type="InterPro" id="IPR004757">
    <property type="entry name" value="EtNH_permease"/>
</dbReference>
<keyword evidence="3 6" id="KW-0812">Transmembrane</keyword>
<dbReference type="Proteomes" id="UP000191240">
    <property type="component" value="Unassembled WGS sequence"/>
</dbReference>
<evidence type="ECO:0000313" key="7">
    <source>
        <dbReference type="EMBL" id="SHI40331.1"/>
    </source>
</evidence>
<feature type="transmembrane region" description="Helical" evidence="6">
    <location>
        <begin position="334"/>
        <end position="351"/>
    </location>
</feature>
<dbReference type="PANTHER" id="PTHR42770">
    <property type="entry name" value="AMINO ACID TRANSPORTER-RELATED"/>
    <property type="match status" value="1"/>
</dbReference>
<protein>
    <submittedName>
        <fullName evidence="7">Ethanolamine permease</fullName>
    </submittedName>
</protein>
<accession>A0A1M6AV94</accession>
<dbReference type="OrthoDB" id="178667at2"/>
<proteinExistence type="predicted"/>
<dbReference type="EMBL" id="FQYW01000005">
    <property type="protein sequence ID" value="SHI40331.1"/>
    <property type="molecule type" value="Genomic_DNA"/>
</dbReference>
<keyword evidence="5 6" id="KW-0472">Membrane</keyword>
<dbReference type="RefSeq" id="WP_080325262.1">
    <property type="nucleotide sequence ID" value="NZ_FQYW01000005.1"/>
</dbReference>
<feature type="transmembrane region" description="Helical" evidence="6">
    <location>
        <begin position="357"/>
        <end position="381"/>
    </location>
</feature>
<evidence type="ECO:0000256" key="6">
    <source>
        <dbReference type="SAM" id="Phobius"/>
    </source>
</evidence>
<keyword evidence="4 6" id="KW-1133">Transmembrane helix</keyword>
<feature type="transmembrane region" description="Helical" evidence="6">
    <location>
        <begin position="54"/>
        <end position="75"/>
    </location>
</feature>
<feature type="transmembrane region" description="Helical" evidence="6">
    <location>
        <begin position="237"/>
        <end position="258"/>
    </location>
</feature>
<dbReference type="GO" id="GO:0005886">
    <property type="term" value="C:plasma membrane"/>
    <property type="evidence" value="ECO:0007669"/>
    <property type="project" value="UniProtKB-SubCell"/>
</dbReference>
<evidence type="ECO:0000256" key="4">
    <source>
        <dbReference type="ARBA" id="ARBA00022989"/>
    </source>
</evidence>
<dbReference type="Pfam" id="PF13520">
    <property type="entry name" value="AA_permease_2"/>
    <property type="match status" value="1"/>
</dbReference>